<accession>A0A5N4A3I2</accession>
<proteinExistence type="predicted"/>
<dbReference type="PROSITE" id="PS01186">
    <property type="entry name" value="EGF_2"/>
    <property type="match status" value="5"/>
</dbReference>
<comment type="caution">
    <text evidence="1">Lacks conserved residue(s) required for the propagation of feature annotation.</text>
</comment>
<dbReference type="FunCoup" id="A0A5N4A3I2">
    <property type="interactions" value="38"/>
</dbReference>
<dbReference type="InterPro" id="IPR048407">
    <property type="entry name" value="Dumpy_DPY"/>
</dbReference>
<sequence length="541" mass="59298">MGVTPTLPRFIRNRKQCVIYDGSYDNLTTFKLALYNSLAFIKAISNSASFGSSKLLQKIVGMNFGLPFLFFVLLLQLARAAEDPAEEIPAKIEEIFRLPRWADYYNPGRTYYSNPFYRSQYNGQVYVTDGYGQTRLAGSSSSRARALKVETNLPVPHITMCSGSTCGHNAHCTTIGNRPVCSCLKGYTGDALYNCVRAECLDSSECRGHLACKNQRCVDPCQGVCGSNAHCETRNHIPTCTCPPGYTGDPFQHCRHFNPEELCHPSPCGANTNCEVVNNIPTCKCQPGYHGSPIAGCRHECDSDSDCGHHHACIEFRCQNPCAQCGQNAECDLVQNHVPLCKCPRGYFGNPLSSCQPECTQHSDCPQSKPACFYNSCKNPCDGVCGVNANCELRNGITPVCSCPKEMTGDPFTMCRPFTKEDLCQPNPCGANAKCQPGYDRYNKERPVCTCHPGYIGDPITGCIRGECIDDNECPDHQACFEYKCQNPCRGQCGTNAVCNARKHVAVCTCLDGHNGDALSHCYRVEGSEVKVSGAYFCSTC</sequence>
<dbReference type="Pfam" id="PF21164">
    <property type="entry name" value="Dumpy_DPY"/>
    <property type="match status" value="1"/>
</dbReference>
<evidence type="ECO:0000313" key="4">
    <source>
        <dbReference type="Proteomes" id="UP000327044"/>
    </source>
</evidence>
<feature type="domain" description="EGF-like" evidence="2">
    <location>
        <begin position="420"/>
        <end position="464"/>
    </location>
</feature>
<evidence type="ECO:0000259" key="2">
    <source>
        <dbReference type="PROSITE" id="PS50026"/>
    </source>
</evidence>
<name>A0A5N4A3I2_PHOPY</name>
<dbReference type="AlphaFoldDB" id="A0A5N4A3I2"/>
<dbReference type="SMART" id="SM00181">
    <property type="entry name" value="EGF"/>
    <property type="match status" value="7"/>
</dbReference>
<dbReference type="PROSITE" id="PS50026">
    <property type="entry name" value="EGF_3"/>
    <property type="match status" value="4"/>
</dbReference>
<dbReference type="Gene3D" id="2.10.25.10">
    <property type="entry name" value="Laminin"/>
    <property type="match status" value="1"/>
</dbReference>
<dbReference type="InterPro" id="IPR000742">
    <property type="entry name" value="EGF"/>
</dbReference>
<protein>
    <recommendedName>
        <fullName evidence="2">EGF-like domain-containing protein</fullName>
    </recommendedName>
</protein>
<reference evidence="3 4" key="1">
    <citation type="journal article" date="2018" name="Elife">
        <title>Firefly genomes illuminate parallel origins of bioluminescence in beetles.</title>
        <authorList>
            <person name="Fallon T.R."/>
            <person name="Lower S.E."/>
            <person name="Chang C.H."/>
            <person name="Bessho-Uehara M."/>
            <person name="Martin G.J."/>
            <person name="Bewick A.J."/>
            <person name="Behringer M."/>
            <person name="Debat H.J."/>
            <person name="Wong I."/>
            <person name="Day J.C."/>
            <person name="Suvorov A."/>
            <person name="Silva C.J."/>
            <person name="Stanger-Hall K.F."/>
            <person name="Hall D.W."/>
            <person name="Schmitz R.J."/>
            <person name="Nelson D.R."/>
            <person name="Lewis S.M."/>
            <person name="Shigenobu S."/>
            <person name="Bybee S.M."/>
            <person name="Larracuente A.M."/>
            <person name="Oba Y."/>
            <person name="Weng J.K."/>
        </authorList>
    </citation>
    <scope>NUCLEOTIDE SEQUENCE [LARGE SCALE GENOMIC DNA]</scope>
    <source>
        <strain evidence="3">1611_PpyrPB1</strain>
        <tissue evidence="3">Whole body</tissue>
    </source>
</reference>
<comment type="caution">
    <text evidence="3">The sequence shown here is derived from an EMBL/GenBank/DDBJ whole genome shotgun (WGS) entry which is preliminary data.</text>
</comment>
<organism evidence="3 4">
    <name type="scientific">Photinus pyralis</name>
    <name type="common">Common eastern firefly</name>
    <name type="synonym">Lampyris pyralis</name>
    <dbReference type="NCBI Taxonomy" id="7054"/>
    <lineage>
        <taxon>Eukaryota</taxon>
        <taxon>Metazoa</taxon>
        <taxon>Ecdysozoa</taxon>
        <taxon>Arthropoda</taxon>
        <taxon>Hexapoda</taxon>
        <taxon>Insecta</taxon>
        <taxon>Pterygota</taxon>
        <taxon>Neoptera</taxon>
        <taxon>Endopterygota</taxon>
        <taxon>Coleoptera</taxon>
        <taxon>Polyphaga</taxon>
        <taxon>Elateriformia</taxon>
        <taxon>Elateroidea</taxon>
        <taxon>Lampyridae</taxon>
        <taxon>Lampyrinae</taxon>
        <taxon>Photinus</taxon>
    </lineage>
</organism>
<keyword evidence="4" id="KW-1185">Reference proteome</keyword>
<feature type="disulfide bond" evidence="1">
    <location>
        <begin position="221"/>
        <end position="231"/>
    </location>
</feature>
<keyword evidence="1" id="KW-1015">Disulfide bond</keyword>
<feature type="domain" description="EGF-like" evidence="2">
    <location>
        <begin position="157"/>
        <end position="196"/>
    </location>
</feature>
<evidence type="ECO:0000313" key="3">
    <source>
        <dbReference type="EMBL" id="KAB0791861.1"/>
    </source>
</evidence>
<dbReference type="PANTHER" id="PTHR22963">
    <property type="entry name" value="ENDOGLIN-RELATED"/>
    <property type="match status" value="1"/>
</dbReference>
<feature type="domain" description="EGF-like" evidence="2">
    <location>
        <begin position="218"/>
        <end position="255"/>
    </location>
</feature>
<gene>
    <name evidence="3" type="ORF">PPYR_03661</name>
</gene>
<dbReference type="InParanoid" id="A0A5N4A3I2"/>
<evidence type="ECO:0000256" key="1">
    <source>
        <dbReference type="PROSITE-ProRule" id="PRU00076"/>
    </source>
</evidence>
<feature type="domain" description="EGF-like" evidence="2">
    <location>
        <begin position="259"/>
        <end position="298"/>
    </location>
</feature>
<keyword evidence="1" id="KW-0245">EGF-like domain</keyword>
<dbReference type="EMBL" id="VVIM01000011">
    <property type="protein sequence ID" value="KAB0791861.1"/>
    <property type="molecule type" value="Genomic_DNA"/>
</dbReference>
<dbReference type="PANTHER" id="PTHR22963:SF39">
    <property type="entry name" value="DUMPY"/>
    <property type="match status" value="1"/>
</dbReference>
<dbReference type="Proteomes" id="UP000327044">
    <property type="component" value="Unassembled WGS sequence"/>
</dbReference>